<evidence type="ECO:0000313" key="2">
    <source>
        <dbReference type="Proteomes" id="UP001348369"/>
    </source>
</evidence>
<evidence type="ECO:0000313" key="1">
    <source>
        <dbReference type="EMBL" id="WSC00105.1"/>
    </source>
</evidence>
<protein>
    <submittedName>
        <fullName evidence="1">Uncharacterized protein</fullName>
    </submittedName>
</protein>
<proteinExistence type="predicted"/>
<dbReference type="Proteomes" id="UP001348369">
    <property type="component" value="Chromosome"/>
</dbReference>
<sequence length="199" mass="21377">MTDTLFDTAPAPALAPAAGATPRPLVIGLDPSLTSCGIAGADWADALRPRKAHARGHLRLSWLRTEIADRTRLADLVVIEGPSYGHGAMAGHHEMAGLWWLIAHDLWRREIPYAVCPPSQRAMYATGKGNAAKGAVRDGVRQHFGIECDGPGRYDKADAASMAHLGLHWLGYPTTELPDTHTRALAGVQWPTQIVAVAQ</sequence>
<gene>
    <name evidence="1" type="ORF">OG835_25975</name>
</gene>
<organism evidence="1 2">
    <name type="scientific">Streptomyces scopuliridis</name>
    <dbReference type="NCBI Taxonomy" id="452529"/>
    <lineage>
        <taxon>Bacteria</taxon>
        <taxon>Bacillati</taxon>
        <taxon>Actinomycetota</taxon>
        <taxon>Actinomycetes</taxon>
        <taxon>Kitasatosporales</taxon>
        <taxon>Streptomycetaceae</taxon>
        <taxon>Streptomyces</taxon>
    </lineage>
</organism>
<name>A0ACD4ZNP2_9ACTN</name>
<accession>A0ACD4ZNP2</accession>
<keyword evidence="2" id="KW-1185">Reference proteome</keyword>
<reference evidence="1" key="1">
    <citation type="submission" date="2022-10" db="EMBL/GenBank/DDBJ databases">
        <title>The complete genomes of actinobacterial strains from the NBC collection.</title>
        <authorList>
            <person name="Joergensen T.S."/>
            <person name="Alvarez Arevalo M."/>
            <person name="Sterndorff E.B."/>
            <person name="Faurdal D."/>
            <person name="Vuksanovic O."/>
            <person name="Mourched A.-S."/>
            <person name="Charusanti P."/>
            <person name="Shaw S."/>
            <person name="Blin K."/>
            <person name="Weber T."/>
        </authorList>
    </citation>
    <scope>NUCLEOTIDE SEQUENCE</scope>
    <source>
        <strain evidence="1">NBC 01771</strain>
    </source>
</reference>
<dbReference type="EMBL" id="CP109109">
    <property type="protein sequence ID" value="WSC00105.1"/>
    <property type="molecule type" value="Genomic_DNA"/>
</dbReference>